<dbReference type="InterPro" id="IPR007734">
    <property type="entry name" value="Heparan_SO4_2-O-STrfase"/>
</dbReference>
<sequence>MRQSSPTTRSNRTAKIVATAAIFNAGIICLVFYMTTNQSSPSVLFKQKAEEISPENPISLLFFNRVPKTGSELFALLLQWLQEPNNFLQLRLSGNEKRKLDSMERLCLKTPFFSLTQQKEMTINLADDMKVKGGEKFVADRHVYFFDVKEDMTRRFPSAEVKYFSTIRDPVEKAASRFYYSRATSRNQTRLHDTSFEACVAQGMPECRFLDGESYDLTIPYFLWTS</sequence>
<keyword evidence="3 9" id="KW-0812">Transmembrane</keyword>
<keyword evidence="5 9" id="KW-1133">Transmembrane helix</keyword>
<evidence type="ECO:0000256" key="3">
    <source>
        <dbReference type="ARBA" id="ARBA00022692"/>
    </source>
</evidence>
<keyword evidence="8" id="KW-0325">Glycoprotein</keyword>
<organism evidence="10">
    <name type="scientific">Notodromas monacha</name>
    <dbReference type="NCBI Taxonomy" id="399045"/>
    <lineage>
        <taxon>Eukaryota</taxon>
        <taxon>Metazoa</taxon>
        <taxon>Ecdysozoa</taxon>
        <taxon>Arthropoda</taxon>
        <taxon>Crustacea</taxon>
        <taxon>Oligostraca</taxon>
        <taxon>Ostracoda</taxon>
        <taxon>Podocopa</taxon>
        <taxon>Podocopida</taxon>
        <taxon>Cypridocopina</taxon>
        <taxon>Cypridoidea</taxon>
        <taxon>Cyprididae</taxon>
        <taxon>Notodromas</taxon>
    </lineage>
</organism>
<dbReference type="PANTHER" id="PTHR12129">
    <property type="entry name" value="HEPARAN SULFATE 2-O-SULFOTRANSFERASE"/>
    <property type="match status" value="1"/>
</dbReference>
<evidence type="ECO:0000256" key="4">
    <source>
        <dbReference type="ARBA" id="ARBA00022968"/>
    </source>
</evidence>
<name>A0A7R9GED0_9CRUS</name>
<feature type="transmembrane region" description="Helical" evidence="9">
    <location>
        <begin position="12"/>
        <end position="34"/>
    </location>
</feature>
<evidence type="ECO:0000256" key="2">
    <source>
        <dbReference type="ARBA" id="ARBA00022679"/>
    </source>
</evidence>
<protein>
    <submittedName>
        <fullName evidence="10">Uncharacterized protein</fullName>
    </submittedName>
</protein>
<dbReference type="EMBL" id="CAJPEX010001004">
    <property type="protein sequence ID" value="CAG0917929.1"/>
    <property type="molecule type" value="Genomic_DNA"/>
</dbReference>
<dbReference type="Gene3D" id="3.40.50.300">
    <property type="entry name" value="P-loop containing nucleotide triphosphate hydrolases"/>
    <property type="match status" value="1"/>
</dbReference>
<evidence type="ECO:0000256" key="8">
    <source>
        <dbReference type="ARBA" id="ARBA00023180"/>
    </source>
</evidence>
<gene>
    <name evidence="10" type="ORF">NMOB1V02_LOCUS5500</name>
</gene>
<evidence type="ECO:0000256" key="1">
    <source>
        <dbReference type="ARBA" id="ARBA00004323"/>
    </source>
</evidence>
<dbReference type="SUPFAM" id="SSF52540">
    <property type="entry name" value="P-loop containing nucleoside triphosphate hydrolases"/>
    <property type="match status" value="1"/>
</dbReference>
<evidence type="ECO:0000313" key="11">
    <source>
        <dbReference type="Proteomes" id="UP000678499"/>
    </source>
</evidence>
<evidence type="ECO:0000313" key="10">
    <source>
        <dbReference type="EMBL" id="CAD7277777.1"/>
    </source>
</evidence>
<keyword evidence="7 9" id="KW-0472">Membrane</keyword>
<keyword evidence="2" id="KW-0808">Transferase</keyword>
<dbReference type="GO" id="GO:0000139">
    <property type="term" value="C:Golgi membrane"/>
    <property type="evidence" value="ECO:0007669"/>
    <property type="project" value="UniProtKB-SubCell"/>
</dbReference>
<evidence type="ECO:0000256" key="5">
    <source>
        <dbReference type="ARBA" id="ARBA00022989"/>
    </source>
</evidence>
<keyword evidence="6" id="KW-0333">Golgi apparatus</keyword>
<accession>A0A7R9GED0</accession>
<comment type="subcellular location">
    <subcellularLocation>
        <location evidence="1">Golgi apparatus membrane</location>
        <topology evidence="1">Single-pass type II membrane protein</topology>
    </subcellularLocation>
</comment>
<dbReference type="EMBL" id="OA883041">
    <property type="protein sequence ID" value="CAD7277777.1"/>
    <property type="molecule type" value="Genomic_DNA"/>
</dbReference>
<keyword evidence="11" id="KW-1185">Reference proteome</keyword>
<dbReference type="Proteomes" id="UP000678499">
    <property type="component" value="Unassembled WGS sequence"/>
</dbReference>
<dbReference type="OrthoDB" id="10019582at2759"/>
<proteinExistence type="predicted"/>
<dbReference type="InterPro" id="IPR027417">
    <property type="entry name" value="P-loop_NTPase"/>
</dbReference>
<evidence type="ECO:0000256" key="9">
    <source>
        <dbReference type="SAM" id="Phobius"/>
    </source>
</evidence>
<dbReference type="PANTHER" id="PTHR12129:SF15">
    <property type="entry name" value="URONYL 2-SULFOTRANSFERASE"/>
    <property type="match status" value="1"/>
</dbReference>
<reference evidence="10" key="1">
    <citation type="submission" date="2020-11" db="EMBL/GenBank/DDBJ databases">
        <authorList>
            <person name="Tran Van P."/>
        </authorList>
    </citation>
    <scope>NUCLEOTIDE SEQUENCE</scope>
</reference>
<evidence type="ECO:0000256" key="7">
    <source>
        <dbReference type="ARBA" id="ARBA00023136"/>
    </source>
</evidence>
<evidence type="ECO:0000256" key="6">
    <source>
        <dbReference type="ARBA" id="ARBA00023034"/>
    </source>
</evidence>
<dbReference type="GO" id="GO:0008146">
    <property type="term" value="F:sulfotransferase activity"/>
    <property type="evidence" value="ECO:0007669"/>
    <property type="project" value="InterPro"/>
</dbReference>
<dbReference type="AlphaFoldDB" id="A0A7R9GED0"/>
<keyword evidence="4" id="KW-0735">Signal-anchor</keyword>